<evidence type="ECO:0000256" key="2">
    <source>
        <dbReference type="ARBA" id="ARBA00023295"/>
    </source>
</evidence>
<evidence type="ECO:0000313" key="4">
    <source>
        <dbReference type="Proteomes" id="UP000887566"/>
    </source>
</evidence>
<dbReference type="GO" id="GO:0009313">
    <property type="term" value="P:oligosaccharide catabolic process"/>
    <property type="evidence" value="ECO:0007669"/>
    <property type="project" value="TreeGrafter"/>
</dbReference>
<accession>A0A914USW5</accession>
<sequence length="358" mass="41155">MATSFFNEKNGDSQLTIYAMGNCHIDTAWLWTYDETKRKCARSWSSTLRLMDSYPKLNFAISQAQQIVWLRENYPQLYERVIEKAKEGRFFGVGGSWVEMDGNLPSGESFVRQLLYGQREFQQVFGRASDTFWLPDTFGYSAQLPQIMEAAGMTRFVTQKMSWSLINKFPHSSFWWEGIDGTKVLAHFPPHHYCAEVTVQECLETAENFRDKGRNNGAMMLYGHGDGGGGPTADILERLDRLANCDGIPKIVTATPTQFFDQLEKDGDSLCLWSGELFLELHNATYTTQADVKKMNRMCEFLLREQEFVQAIRFAQTGEFRSMEAEWKLVLLNQFHDVLPGTSIADVYFDAKNIYRRV</sequence>
<dbReference type="FunFam" id="1.20.1270.50:FF:000004">
    <property type="entry name" value="alpha-mannosidase 2C1 isoform X1"/>
    <property type="match status" value="1"/>
</dbReference>
<evidence type="ECO:0000256" key="1">
    <source>
        <dbReference type="ARBA" id="ARBA00022801"/>
    </source>
</evidence>
<dbReference type="GO" id="GO:0004559">
    <property type="term" value="F:alpha-mannosidase activity"/>
    <property type="evidence" value="ECO:0007669"/>
    <property type="project" value="InterPro"/>
</dbReference>
<dbReference type="Pfam" id="PF09261">
    <property type="entry name" value="Alpha-mann_mid"/>
    <property type="match status" value="1"/>
</dbReference>
<dbReference type="Pfam" id="PF01074">
    <property type="entry name" value="Glyco_hydro_38N"/>
    <property type="match status" value="1"/>
</dbReference>
<dbReference type="WBParaSite" id="PSAMB.scaffold12329size2818.g34792.t1">
    <property type="protein sequence ID" value="PSAMB.scaffold12329size2818.g34792.t1"/>
    <property type="gene ID" value="PSAMB.scaffold12329size2818.g34792"/>
</dbReference>
<dbReference type="SMART" id="SM00872">
    <property type="entry name" value="Alpha-mann_mid"/>
    <property type="match status" value="1"/>
</dbReference>
<dbReference type="InterPro" id="IPR037094">
    <property type="entry name" value="Glyco_hydro_38_cen_sf"/>
</dbReference>
<dbReference type="PANTHER" id="PTHR46017">
    <property type="entry name" value="ALPHA-MANNOSIDASE 2C1"/>
    <property type="match status" value="1"/>
</dbReference>
<feature type="domain" description="Glycoside hydrolase family 38 central" evidence="3">
    <location>
        <begin position="280"/>
        <end position="355"/>
    </location>
</feature>
<dbReference type="PANTHER" id="PTHR46017:SF1">
    <property type="entry name" value="ALPHA-MANNOSIDASE 2C1"/>
    <property type="match status" value="1"/>
</dbReference>
<organism evidence="4 5">
    <name type="scientific">Plectus sambesii</name>
    <dbReference type="NCBI Taxonomy" id="2011161"/>
    <lineage>
        <taxon>Eukaryota</taxon>
        <taxon>Metazoa</taxon>
        <taxon>Ecdysozoa</taxon>
        <taxon>Nematoda</taxon>
        <taxon>Chromadorea</taxon>
        <taxon>Plectida</taxon>
        <taxon>Plectina</taxon>
        <taxon>Plectoidea</taxon>
        <taxon>Plectidae</taxon>
        <taxon>Plectus</taxon>
    </lineage>
</organism>
<dbReference type="Gene3D" id="1.20.1270.50">
    <property type="entry name" value="Glycoside hydrolase family 38, central domain"/>
    <property type="match status" value="1"/>
</dbReference>
<keyword evidence="4" id="KW-1185">Reference proteome</keyword>
<dbReference type="InterPro" id="IPR011330">
    <property type="entry name" value="Glyco_hydro/deAcase_b/a-brl"/>
</dbReference>
<reference evidence="5" key="1">
    <citation type="submission" date="2022-11" db="UniProtKB">
        <authorList>
            <consortium name="WormBaseParasite"/>
        </authorList>
    </citation>
    <scope>IDENTIFICATION</scope>
</reference>
<keyword evidence="1" id="KW-0378">Hydrolase</keyword>
<protein>
    <submittedName>
        <fullName evidence="5">Glycoside hydrolase family 38 central domain-containing protein</fullName>
    </submittedName>
</protein>
<dbReference type="SUPFAM" id="SSF88688">
    <property type="entry name" value="Families 57/38 glycoside transferase middle domain"/>
    <property type="match status" value="1"/>
</dbReference>
<dbReference type="InterPro" id="IPR027291">
    <property type="entry name" value="Glyco_hydro_38_N_sf"/>
</dbReference>
<dbReference type="GO" id="GO:0006013">
    <property type="term" value="P:mannose metabolic process"/>
    <property type="evidence" value="ECO:0007669"/>
    <property type="project" value="InterPro"/>
</dbReference>
<evidence type="ECO:0000313" key="5">
    <source>
        <dbReference type="WBParaSite" id="PSAMB.scaffold12329size2818.g34792.t1"/>
    </source>
</evidence>
<dbReference type="InterPro" id="IPR028995">
    <property type="entry name" value="Glyco_hydro_57/38_cen_sf"/>
</dbReference>
<dbReference type="InterPro" id="IPR000602">
    <property type="entry name" value="Glyco_hydro_38_N"/>
</dbReference>
<dbReference type="AlphaFoldDB" id="A0A914USW5"/>
<dbReference type="FunFam" id="3.20.110.10:FF:000002">
    <property type="entry name" value="alpha-mannosidase 2C1 isoform X1"/>
    <property type="match status" value="1"/>
</dbReference>
<proteinExistence type="predicted"/>
<evidence type="ECO:0000259" key="3">
    <source>
        <dbReference type="SMART" id="SM00872"/>
    </source>
</evidence>
<keyword evidence="2" id="KW-0326">Glycosidase</keyword>
<dbReference type="InterPro" id="IPR015341">
    <property type="entry name" value="Glyco_hydro_38_cen"/>
</dbReference>
<dbReference type="Gene3D" id="3.20.110.10">
    <property type="entry name" value="Glycoside hydrolase 38, N terminal domain"/>
    <property type="match status" value="1"/>
</dbReference>
<name>A0A914USW5_9BILA</name>
<dbReference type="SUPFAM" id="SSF88713">
    <property type="entry name" value="Glycoside hydrolase/deacetylase"/>
    <property type="match status" value="1"/>
</dbReference>
<dbReference type="Proteomes" id="UP000887566">
    <property type="component" value="Unplaced"/>
</dbReference>